<dbReference type="Pfam" id="PF01551">
    <property type="entry name" value="Peptidase_M23"/>
    <property type="match status" value="1"/>
</dbReference>
<evidence type="ECO:0000313" key="3">
    <source>
        <dbReference type="EMBL" id="ROU09388.1"/>
    </source>
</evidence>
<feature type="compositionally biased region" description="Low complexity" evidence="1">
    <location>
        <begin position="293"/>
        <end position="317"/>
    </location>
</feature>
<dbReference type="GO" id="GO:0004222">
    <property type="term" value="F:metalloendopeptidase activity"/>
    <property type="evidence" value="ECO:0007669"/>
    <property type="project" value="TreeGrafter"/>
</dbReference>
<evidence type="ECO:0000256" key="1">
    <source>
        <dbReference type="SAM" id="MobiDB-lite"/>
    </source>
</evidence>
<dbReference type="SUPFAM" id="SSF51261">
    <property type="entry name" value="Duplicated hybrid motif"/>
    <property type="match status" value="1"/>
</dbReference>
<dbReference type="InterPro" id="IPR016047">
    <property type="entry name" value="M23ase_b-sheet_dom"/>
</dbReference>
<dbReference type="CDD" id="cd12797">
    <property type="entry name" value="M23_peptidase"/>
    <property type="match status" value="1"/>
</dbReference>
<dbReference type="PANTHER" id="PTHR21666:SF270">
    <property type="entry name" value="MUREIN HYDROLASE ACTIVATOR ENVC"/>
    <property type="match status" value="1"/>
</dbReference>
<gene>
    <name evidence="3" type="ORF">D9T17_00735</name>
</gene>
<dbReference type="PANTHER" id="PTHR21666">
    <property type="entry name" value="PEPTIDASE-RELATED"/>
    <property type="match status" value="1"/>
</dbReference>
<feature type="domain" description="M23ase beta-sheet core" evidence="2">
    <location>
        <begin position="48"/>
        <end position="153"/>
    </location>
</feature>
<sequence>MGKNRFWSAPRNFDGRSDMPAYNPGAGFRARSRFFGVQKHPITGKVSKHGGDDWPAPAGTPIPAAYAGTVKAVDFQYNKEKKTGWGWYVLLEHSIGGKTVLTRYAHMREKSPLKVGDKSIKKGDAVGVVGSTGGSTGNHLHFEVIVNGVPVSPDSFDFGGDGLGSSEKGPWAYPFDAQDKKRPVNRGLYLGTSGGVAGAMSRVQDGYYPVGVNGLWHGGIHFDAGSGTVLDQFHGVRCINDGEVVAYQIDRKYPEIEFNPGKKRAAYSTGFVLVRHRLELPEEKPKETKEPAKPAAQKPVAKPTGKPAAAAAATPAKSEPDKKEKPKPKALVFYSLYMHLLDWQGYQALDSKERPRPTYWGGQAKRFLVGDRARDEQALPPEPELLPETDLEFEGIELPHLDPARGAFADTDTDARGECGDCGEWAEADEELMS</sequence>
<evidence type="ECO:0000313" key="4">
    <source>
        <dbReference type="Proteomes" id="UP000275910"/>
    </source>
</evidence>
<accession>A0A3N2RPM1</accession>
<evidence type="ECO:0000259" key="2">
    <source>
        <dbReference type="Pfam" id="PF01551"/>
    </source>
</evidence>
<proteinExistence type="predicted"/>
<comment type="caution">
    <text evidence="3">The sequence shown here is derived from an EMBL/GenBank/DDBJ whole genome shotgun (WGS) entry which is preliminary data.</text>
</comment>
<dbReference type="AlphaFoldDB" id="A0A3N2RPM1"/>
<organism evidence="3 4">
    <name type="scientific">Lysobacter enzymogenes</name>
    <dbReference type="NCBI Taxonomy" id="69"/>
    <lineage>
        <taxon>Bacteria</taxon>
        <taxon>Pseudomonadati</taxon>
        <taxon>Pseudomonadota</taxon>
        <taxon>Gammaproteobacteria</taxon>
        <taxon>Lysobacterales</taxon>
        <taxon>Lysobacteraceae</taxon>
        <taxon>Lysobacter</taxon>
    </lineage>
</organism>
<dbReference type="InterPro" id="IPR050570">
    <property type="entry name" value="Cell_wall_metabolism_enzyme"/>
</dbReference>
<dbReference type="EMBL" id="RCTY01000001">
    <property type="protein sequence ID" value="ROU09388.1"/>
    <property type="molecule type" value="Genomic_DNA"/>
</dbReference>
<name>A0A3N2RPM1_LYSEN</name>
<dbReference type="Proteomes" id="UP000275910">
    <property type="component" value="Unassembled WGS sequence"/>
</dbReference>
<dbReference type="InterPro" id="IPR011055">
    <property type="entry name" value="Dup_hybrid_motif"/>
</dbReference>
<feature type="compositionally biased region" description="Basic and acidic residues" evidence="1">
    <location>
        <begin position="280"/>
        <end position="292"/>
    </location>
</feature>
<protein>
    <submittedName>
        <fullName evidence="3">M23 family metallopeptidase</fullName>
    </submittedName>
</protein>
<dbReference type="Gene3D" id="2.70.70.10">
    <property type="entry name" value="Glucose Permease (Domain IIA)"/>
    <property type="match status" value="1"/>
</dbReference>
<feature type="region of interest" description="Disordered" evidence="1">
    <location>
        <begin position="280"/>
        <end position="326"/>
    </location>
</feature>
<reference evidence="3 4" key="1">
    <citation type="submission" date="2018-10" db="EMBL/GenBank/DDBJ databases">
        <title>The genome of Lysobacter enzymogenes OH11.</title>
        <authorList>
            <person name="Liu F."/>
            <person name="Zhao Y."/>
            <person name="Qian G."/>
            <person name="Chen Y."/>
            <person name="Xu H."/>
        </authorList>
    </citation>
    <scope>NUCLEOTIDE SEQUENCE [LARGE SCALE GENOMIC DNA]</scope>
    <source>
        <strain evidence="3 4">OH11</strain>
    </source>
</reference>